<organism evidence="7 8">
    <name type="scientific">Schleiferilactobacillus harbinensis DSM 16991</name>
    <dbReference type="NCBI Taxonomy" id="1122147"/>
    <lineage>
        <taxon>Bacteria</taxon>
        <taxon>Bacillati</taxon>
        <taxon>Bacillota</taxon>
        <taxon>Bacilli</taxon>
        <taxon>Lactobacillales</taxon>
        <taxon>Lactobacillaceae</taxon>
        <taxon>Schleiferilactobacillus</taxon>
    </lineage>
</organism>
<evidence type="ECO:0000256" key="3">
    <source>
        <dbReference type="ARBA" id="ARBA00022723"/>
    </source>
</evidence>
<evidence type="ECO:0000313" key="8">
    <source>
        <dbReference type="Proteomes" id="UP000050949"/>
    </source>
</evidence>
<dbReference type="RefSeq" id="WP_081674654.1">
    <property type="nucleotide sequence ID" value="NZ_AZFW01000039.1"/>
</dbReference>
<dbReference type="Pfam" id="PF00107">
    <property type="entry name" value="ADH_zinc_N"/>
    <property type="match status" value="1"/>
</dbReference>
<evidence type="ECO:0000256" key="1">
    <source>
        <dbReference type="ARBA" id="ARBA00001947"/>
    </source>
</evidence>
<dbReference type="InterPro" id="IPR036291">
    <property type="entry name" value="NAD(P)-bd_dom_sf"/>
</dbReference>
<dbReference type="eggNOG" id="COG1063">
    <property type="taxonomic scope" value="Bacteria"/>
</dbReference>
<dbReference type="Gene3D" id="3.40.50.720">
    <property type="entry name" value="NAD(P)-binding Rossmann-like Domain"/>
    <property type="match status" value="1"/>
</dbReference>
<dbReference type="InterPro" id="IPR013149">
    <property type="entry name" value="ADH-like_C"/>
</dbReference>
<dbReference type="PANTHER" id="PTHR43161">
    <property type="entry name" value="SORBITOL DEHYDROGENASE"/>
    <property type="match status" value="1"/>
</dbReference>
<sequence>MKFMATPPVNGDLSELIVYPQDFLFPIPDNMSYEIATLNEPFSVSIHTAQLLDIKPGSSVFISGGGPVGLLAILAARTFGAKQIIVSDTQALRLSTAKKMGADRVINALEEDPRDVIPTLTNGEGVDFVIEASGNPKAERTALRTLKRGGKLAYIGVPTTDAVPLDILFMTDHETQVFGVFRYANTYALGLEILEKNMALAENLLTDFYPLSETKDALEKTRTDKGDSLKVVIYPNEQLRHN</sequence>
<keyword evidence="5" id="KW-0560">Oxidoreductase</keyword>
<dbReference type="AlphaFoldDB" id="A0A0R1XCP5"/>
<protein>
    <submittedName>
        <fullName evidence="7">L-iditol 2-dehydrogenase</fullName>
    </submittedName>
</protein>
<dbReference type="OrthoDB" id="9770238at2"/>
<accession>A0A0R1XCP5</accession>
<keyword evidence="3" id="KW-0479">Metal-binding</keyword>
<reference evidence="7 8" key="1">
    <citation type="journal article" date="2015" name="Genome Announc.">
        <title>Expanding the biotechnology potential of lactobacilli through comparative genomics of 213 strains and associated genera.</title>
        <authorList>
            <person name="Sun Z."/>
            <person name="Harris H.M."/>
            <person name="McCann A."/>
            <person name="Guo C."/>
            <person name="Argimon S."/>
            <person name="Zhang W."/>
            <person name="Yang X."/>
            <person name="Jeffery I.B."/>
            <person name="Cooney J.C."/>
            <person name="Kagawa T.F."/>
            <person name="Liu W."/>
            <person name="Song Y."/>
            <person name="Salvetti E."/>
            <person name="Wrobel A."/>
            <person name="Rasinkangas P."/>
            <person name="Parkhill J."/>
            <person name="Rea M.C."/>
            <person name="O'Sullivan O."/>
            <person name="Ritari J."/>
            <person name="Douillard F.P."/>
            <person name="Paul Ross R."/>
            <person name="Yang R."/>
            <person name="Briner A.E."/>
            <person name="Felis G.E."/>
            <person name="de Vos W.M."/>
            <person name="Barrangou R."/>
            <person name="Klaenhammer T.R."/>
            <person name="Caufield P.W."/>
            <person name="Cui Y."/>
            <person name="Zhang H."/>
            <person name="O'Toole P.W."/>
        </authorList>
    </citation>
    <scope>NUCLEOTIDE SEQUENCE [LARGE SCALE GENOMIC DNA]</scope>
    <source>
        <strain evidence="7 8">DSM 16991</strain>
    </source>
</reference>
<proteinExistence type="inferred from homology"/>
<evidence type="ECO:0000256" key="4">
    <source>
        <dbReference type="ARBA" id="ARBA00022833"/>
    </source>
</evidence>
<feature type="domain" description="Alcohol dehydrogenase-like C-terminal" evidence="6">
    <location>
        <begin position="67"/>
        <end position="193"/>
    </location>
</feature>
<keyword evidence="4" id="KW-0862">Zinc</keyword>
<comment type="caution">
    <text evidence="7">The sequence shown here is derived from an EMBL/GenBank/DDBJ whole genome shotgun (WGS) entry which is preliminary data.</text>
</comment>
<evidence type="ECO:0000259" key="6">
    <source>
        <dbReference type="Pfam" id="PF00107"/>
    </source>
</evidence>
<dbReference type="PATRIC" id="fig|1122147.4.peg.2320"/>
<evidence type="ECO:0000313" key="7">
    <source>
        <dbReference type="EMBL" id="KRM27951.1"/>
    </source>
</evidence>
<comment type="cofactor">
    <cofactor evidence="1">
        <name>Zn(2+)</name>
        <dbReference type="ChEBI" id="CHEBI:29105"/>
    </cofactor>
</comment>
<dbReference type="PANTHER" id="PTHR43161:SF9">
    <property type="entry name" value="SORBITOL DEHYDROGENASE"/>
    <property type="match status" value="1"/>
</dbReference>
<dbReference type="SUPFAM" id="SSF51735">
    <property type="entry name" value="NAD(P)-binding Rossmann-fold domains"/>
    <property type="match status" value="1"/>
</dbReference>
<comment type="similarity">
    <text evidence="2">Belongs to the zinc-containing alcohol dehydrogenase family.</text>
</comment>
<name>A0A0R1XCP5_9LACO</name>
<evidence type="ECO:0000256" key="2">
    <source>
        <dbReference type="ARBA" id="ARBA00008072"/>
    </source>
</evidence>
<dbReference type="GO" id="GO:0016491">
    <property type="term" value="F:oxidoreductase activity"/>
    <property type="evidence" value="ECO:0007669"/>
    <property type="project" value="UniProtKB-KW"/>
</dbReference>
<dbReference type="GO" id="GO:0046872">
    <property type="term" value="F:metal ion binding"/>
    <property type="evidence" value="ECO:0007669"/>
    <property type="project" value="UniProtKB-KW"/>
</dbReference>
<evidence type="ECO:0000256" key="5">
    <source>
        <dbReference type="ARBA" id="ARBA00023002"/>
    </source>
</evidence>
<gene>
    <name evidence="7" type="ORF">FC91_GL002241</name>
</gene>
<dbReference type="Proteomes" id="UP000050949">
    <property type="component" value="Unassembled WGS sequence"/>
</dbReference>
<dbReference type="Gene3D" id="3.90.180.10">
    <property type="entry name" value="Medium-chain alcohol dehydrogenases, catalytic domain"/>
    <property type="match status" value="1"/>
</dbReference>
<dbReference type="EMBL" id="AZFW01000039">
    <property type="protein sequence ID" value="KRM27951.1"/>
    <property type="molecule type" value="Genomic_DNA"/>
</dbReference>